<proteinExistence type="predicted"/>
<evidence type="ECO:0000313" key="2">
    <source>
        <dbReference type="EMBL" id="MBB3942299.1"/>
    </source>
</evidence>
<dbReference type="Proteomes" id="UP000581447">
    <property type="component" value="Unassembled WGS sequence"/>
</dbReference>
<protein>
    <recommendedName>
        <fullName evidence="4">TraB/GumN family protein</fullName>
    </recommendedName>
</protein>
<evidence type="ECO:0008006" key="4">
    <source>
        <dbReference type="Google" id="ProtNLM"/>
    </source>
</evidence>
<keyword evidence="1" id="KW-0732">Signal</keyword>
<comment type="caution">
    <text evidence="2">The sequence shown here is derived from an EMBL/GenBank/DDBJ whole genome shotgun (WGS) entry which is preliminary data.</text>
</comment>
<dbReference type="CDD" id="cd14789">
    <property type="entry name" value="Tiki"/>
    <property type="match status" value="1"/>
</dbReference>
<reference evidence="2 3" key="1">
    <citation type="submission" date="2020-08" db="EMBL/GenBank/DDBJ databases">
        <title>Genomic Encyclopedia of Type Strains, Phase IV (KMG-IV): sequencing the most valuable type-strain genomes for metagenomic binning, comparative biology and taxonomic classification.</title>
        <authorList>
            <person name="Goeker M."/>
        </authorList>
    </citation>
    <scope>NUCLEOTIDE SEQUENCE [LARGE SCALE GENOMIC DNA]</scope>
    <source>
        <strain evidence="2 3">DSM 29050</strain>
    </source>
</reference>
<organism evidence="2 3">
    <name type="scientific">Sphingorhabdus rigui</name>
    <dbReference type="NCBI Taxonomy" id="1282858"/>
    <lineage>
        <taxon>Bacteria</taxon>
        <taxon>Pseudomonadati</taxon>
        <taxon>Pseudomonadota</taxon>
        <taxon>Alphaproteobacteria</taxon>
        <taxon>Sphingomonadales</taxon>
        <taxon>Sphingomonadaceae</taxon>
        <taxon>Sphingorhabdus</taxon>
    </lineage>
</organism>
<dbReference type="PANTHER" id="PTHR40590:SF1">
    <property type="entry name" value="CYTOPLASMIC PROTEIN"/>
    <property type="match status" value="1"/>
</dbReference>
<dbReference type="RefSeq" id="WP_183939792.1">
    <property type="nucleotide sequence ID" value="NZ_BAABBG010000001.1"/>
</dbReference>
<sequence length="317" mass="33837">MRLRLKSVLAATATCALAWAMPAAAQTTPTEAPAKIEALDPVKIPAVTTKDVDPALWVVKDEDTTVYLFGSIHILKPGLGWFDEGVKAAFDTSDQLILELVEPSAAESQALFGKLAMDQQGKTLRSKMNDADRAVYETAVGKLGLPAAALDPFDPWAAAVTLSLIAMQRSGFDPNSGVEKQLTAAANAAKKPISGLETMAFQLGVFDTLPESEQVAFLVETAKQIDDMGTSMDKMVDMWASAETESLGQLMNEGLTSRTLYDALLTKRNANWAKWISARMAKPGVTFMAVGAGHLAGPTSVQNLLPAYGLNATRVAY</sequence>
<dbReference type="AlphaFoldDB" id="A0A840AVE7"/>
<dbReference type="InterPro" id="IPR047111">
    <property type="entry name" value="YbaP-like"/>
</dbReference>
<keyword evidence="3" id="KW-1185">Reference proteome</keyword>
<name>A0A840AVE7_9SPHN</name>
<feature type="chain" id="PRO_5032795909" description="TraB/GumN family protein" evidence="1">
    <location>
        <begin position="26"/>
        <end position="317"/>
    </location>
</feature>
<accession>A0A840AVE7</accession>
<dbReference type="EMBL" id="JACIEA010000001">
    <property type="protein sequence ID" value="MBB3942299.1"/>
    <property type="molecule type" value="Genomic_DNA"/>
</dbReference>
<dbReference type="InterPro" id="IPR002816">
    <property type="entry name" value="TraB/PrgY/GumN_fam"/>
</dbReference>
<feature type="signal peptide" evidence="1">
    <location>
        <begin position="1"/>
        <end position="25"/>
    </location>
</feature>
<gene>
    <name evidence="2" type="ORF">GGR91_000521</name>
</gene>
<dbReference type="Pfam" id="PF01963">
    <property type="entry name" value="TraB_PrgY_gumN"/>
    <property type="match status" value="1"/>
</dbReference>
<evidence type="ECO:0000256" key="1">
    <source>
        <dbReference type="SAM" id="SignalP"/>
    </source>
</evidence>
<evidence type="ECO:0000313" key="3">
    <source>
        <dbReference type="Proteomes" id="UP000581447"/>
    </source>
</evidence>
<dbReference type="PANTHER" id="PTHR40590">
    <property type="entry name" value="CYTOPLASMIC PROTEIN-RELATED"/>
    <property type="match status" value="1"/>
</dbReference>